<protein>
    <submittedName>
        <fullName evidence="2">Uncharacterized protein</fullName>
    </submittedName>
</protein>
<keyword evidence="1" id="KW-0732">Signal</keyword>
<keyword evidence="3" id="KW-1185">Reference proteome</keyword>
<comment type="caution">
    <text evidence="2">The sequence shown here is derived from an EMBL/GenBank/DDBJ whole genome shotgun (WGS) entry which is preliminary data.</text>
</comment>
<feature type="chain" id="PRO_5046267956" evidence="1">
    <location>
        <begin position="22"/>
        <end position="62"/>
    </location>
</feature>
<proteinExistence type="predicted"/>
<reference evidence="3" key="1">
    <citation type="journal article" date="2019" name="Int. J. Syst. Evol. Microbiol.">
        <title>The Global Catalogue of Microorganisms (GCM) 10K type strain sequencing project: providing services to taxonomists for standard genome sequencing and annotation.</title>
        <authorList>
            <consortium name="The Broad Institute Genomics Platform"/>
            <consortium name="The Broad Institute Genome Sequencing Center for Infectious Disease"/>
            <person name="Wu L."/>
            <person name="Ma J."/>
        </authorList>
    </citation>
    <scope>NUCLEOTIDE SEQUENCE [LARGE SCALE GENOMIC DNA]</scope>
    <source>
        <strain evidence="3">NBRC 102122</strain>
    </source>
</reference>
<dbReference type="EMBL" id="BSOP01000020">
    <property type="protein sequence ID" value="GLR51853.1"/>
    <property type="molecule type" value="Genomic_DNA"/>
</dbReference>
<feature type="signal peptide" evidence="1">
    <location>
        <begin position="1"/>
        <end position="21"/>
    </location>
</feature>
<evidence type="ECO:0000256" key="1">
    <source>
        <dbReference type="SAM" id="SignalP"/>
    </source>
</evidence>
<evidence type="ECO:0000313" key="2">
    <source>
        <dbReference type="EMBL" id="GLR51853.1"/>
    </source>
</evidence>
<gene>
    <name evidence="2" type="ORF">GCM10007923_30630</name>
</gene>
<accession>A0ABQ5ZGD4</accession>
<sequence>MVRLYFAATCFLLGWATSVTSEAVSTRSPVRAAGKAFADETGMIAVAATVAASKIDAYFRMV</sequence>
<name>A0ABQ5ZGD4_9HYPH</name>
<organism evidence="2 3">
    <name type="scientific">Shinella yambaruensis</name>
    <dbReference type="NCBI Taxonomy" id="415996"/>
    <lineage>
        <taxon>Bacteria</taxon>
        <taxon>Pseudomonadati</taxon>
        <taxon>Pseudomonadota</taxon>
        <taxon>Alphaproteobacteria</taxon>
        <taxon>Hyphomicrobiales</taxon>
        <taxon>Rhizobiaceae</taxon>
        <taxon>Shinella</taxon>
    </lineage>
</organism>
<dbReference type="Proteomes" id="UP001156702">
    <property type="component" value="Unassembled WGS sequence"/>
</dbReference>
<evidence type="ECO:0000313" key="3">
    <source>
        <dbReference type="Proteomes" id="UP001156702"/>
    </source>
</evidence>